<dbReference type="InterPro" id="IPR050659">
    <property type="entry name" value="Peptidase_M24B"/>
</dbReference>
<dbReference type="PANTHER" id="PTHR46112">
    <property type="entry name" value="AMINOPEPTIDASE"/>
    <property type="match status" value="1"/>
</dbReference>
<dbReference type="Proteomes" id="UP000249555">
    <property type="component" value="Unassembled WGS sequence"/>
</dbReference>
<protein>
    <submittedName>
        <fullName evidence="3">Peptidase</fullName>
    </submittedName>
</protein>
<accession>A0A2W4YWD4</accession>
<dbReference type="SUPFAM" id="SSF53092">
    <property type="entry name" value="Creatinase/prolidase N-terminal domain"/>
    <property type="match status" value="1"/>
</dbReference>
<dbReference type="SUPFAM" id="SSF55920">
    <property type="entry name" value="Creatinase/aminopeptidase"/>
    <property type="match status" value="1"/>
</dbReference>
<dbReference type="Pfam" id="PF00557">
    <property type="entry name" value="Peptidase_M24"/>
    <property type="match status" value="1"/>
</dbReference>
<feature type="domain" description="Peptidase M24" evidence="1">
    <location>
        <begin position="203"/>
        <end position="408"/>
    </location>
</feature>
<comment type="caution">
    <text evidence="3">The sequence shown here is derived from an EMBL/GenBank/DDBJ whole genome shotgun (WGS) entry which is preliminary data.</text>
</comment>
<dbReference type="Gene3D" id="3.90.230.10">
    <property type="entry name" value="Creatinase/methionine aminopeptidase superfamily"/>
    <property type="match status" value="1"/>
</dbReference>
<dbReference type="Pfam" id="PF01321">
    <property type="entry name" value="Creatinase_N"/>
    <property type="match status" value="1"/>
</dbReference>
<dbReference type="InterPro" id="IPR000587">
    <property type="entry name" value="Creatinase_N"/>
</dbReference>
<dbReference type="AlphaFoldDB" id="A0A2W4YWD4"/>
<dbReference type="InterPro" id="IPR029149">
    <property type="entry name" value="Creatin/AminoP/Spt16_N"/>
</dbReference>
<sequence>MSTTFRKSAFNPSRRDLMGLAIAAPLLSIPAILRAAEPDLSALSDITATTRPIDATERAARLARAQSLMKAAGIGAVLIEPGSSMIYFTGVRWHTSERLTLAILPVEGEPCIVTPFFEEPSVRETLAVPAEVRVWQEDENPLAVVAGFLRDRKLATRPIGLEAEVRYFAYAGLQRVLPDAKIVSADPVVRACRMIKTPAEIALMQAATKVTLAAYRWTYARVEKGMTGPEIGALMNAATKKLGGAPEFALALIGEASAYPHGSREIHRVADGQVVLMDCGCTVQGYQSDISRTWVHGTATADQRKTWDQVARGQQIAFAAAKIGATAGSVDDAVRRHYETLGYGPGYKLPGLSHRTGHGIGMDGHEPVNLVRGETTKLATGMCFSDEPGIYIPGKYGVRIEDCFHMTDAGTKWFSEPPKSLDAPLG</sequence>
<dbReference type="Gene3D" id="3.40.350.10">
    <property type="entry name" value="Creatinase/prolidase N-terminal domain"/>
    <property type="match status" value="1"/>
</dbReference>
<feature type="domain" description="Creatinase N-terminal" evidence="2">
    <location>
        <begin position="61"/>
        <end position="195"/>
    </location>
</feature>
<evidence type="ECO:0000259" key="1">
    <source>
        <dbReference type="Pfam" id="PF00557"/>
    </source>
</evidence>
<evidence type="ECO:0000313" key="3">
    <source>
        <dbReference type="EMBL" id="PZO74283.1"/>
    </source>
</evidence>
<name>A0A2W4YWD4_9SPHN</name>
<evidence type="ECO:0000313" key="4">
    <source>
        <dbReference type="Proteomes" id="UP000249555"/>
    </source>
</evidence>
<proteinExistence type="predicted"/>
<dbReference type="InterPro" id="IPR036005">
    <property type="entry name" value="Creatinase/aminopeptidase-like"/>
</dbReference>
<dbReference type="EMBL" id="QFMX01000006">
    <property type="protein sequence ID" value="PZO74283.1"/>
    <property type="molecule type" value="Genomic_DNA"/>
</dbReference>
<dbReference type="InterPro" id="IPR000994">
    <property type="entry name" value="Pept_M24"/>
</dbReference>
<reference evidence="3 4" key="1">
    <citation type="submission" date="2017-08" db="EMBL/GenBank/DDBJ databases">
        <title>Infants hospitalized years apart are colonized by the same room-sourced microbial strains.</title>
        <authorList>
            <person name="Brooks B."/>
            <person name="Olm M.R."/>
            <person name="Firek B.A."/>
            <person name="Baker R."/>
            <person name="Thomas B.C."/>
            <person name="Morowitz M.J."/>
            <person name="Banfield J.F."/>
        </authorList>
    </citation>
    <scope>NUCLEOTIDE SEQUENCE [LARGE SCALE GENOMIC DNA]</scope>
    <source>
        <strain evidence="3">S2_018_000_R3_119</strain>
    </source>
</reference>
<dbReference type="PANTHER" id="PTHR46112:SF3">
    <property type="entry name" value="AMINOPEPTIDASE YPDF"/>
    <property type="match status" value="1"/>
</dbReference>
<evidence type="ECO:0000259" key="2">
    <source>
        <dbReference type="Pfam" id="PF01321"/>
    </source>
</evidence>
<gene>
    <name evidence="3" type="ORF">DI640_07895</name>
</gene>
<organism evidence="3 4">
    <name type="scientific">Sphingomonas taxi</name>
    <dbReference type="NCBI Taxonomy" id="1549858"/>
    <lineage>
        <taxon>Bacteria</taxon>
        <taxon>Pseudomonadati</taxon>
        <taxon>Pseudomonadota</taxon>
        <taxon>Alphaproteobacteria</taxon>
        <taxon>Sphingomonadales</taxon>
        <taxon>Sphingomonadaceae</taxon>
        <taxon>Sphingomonas</taxon>
    </lineage>
</organism>